<evidence type="ECO:0008006" key="4">
    <source>
        <dbReference type="Google" id="ProtNLM"/>
    </source>
</evidence>
<gene>
    <name evidence="2" type="ORF">HHL23_09210</name>
</gene>
<reference evidence="2 3" key="1">
    <citation type="submission" date="2020-04" db="EMBL/GenBank/DDBJ databases">
        <title>Chryseobacterium sp. RP-3-3 sp. nov., isolated from Jeju soil.</title>
        <authorList>
            <person name="Dahal R.H."/>
        </authorList>
    </citation>
    <scope>NUCLEOTIDE SEQUENCE [LARGE SCALE GENOMIC DNA]</scope>
    <source>
        <strain evidence="2 3">RP-3-3</strain>
    </source>
</reference>
<accession>A0A7Y0AMJ0</accession>
<organism evidence="2 3">
    <name type="scientific">Chryseobacterium antibioticum</name>
    <dbReference type="NCBI Taxonomy" id="2728847"/>
    <lineage>
        <taxon>Bacteria</taxon>
        <taxon>Pseudomonadati</taxon>
        <taxon>Bacteroidota</taxon>
        <taxon>Flavobacteriia</taxon>
        <taxon>Flavobacteriales</taxon>
        <taxon>Weeksellaceae</taxon>
        <taxon>Chryseobacterium group</taxon>
        <taxon>Chryseobacterium</taxon>
    </lineage>
</organism>
<dbReference type="PROSITE" id="PS51257">
    <property type="entry name" value="PROKAR_LIPOPROTEIN"/>
    <property type="match status" value="1"/>
</dbReference>
<dbReference type="EMBL" id="JABBGI010000010">
    <property type="protein sequence ID" value="NML69977.1"/>
    <property type="molecule type" value="Genomic_DNA"/>
</dbReference>
<dbReference type="RefSeq" id="WP_169234518.1">
    <property type="nucleotide sequence ID" value="NZ_JABBGI010000010.1"/>
</dbReference>
<proteinExistence type="predicted"/>
<dbReference type="AlphaFoldDB" id="A0A7Y0AMJ0"/>
<feature type="region of interest" description="Disordered" evidence="1">
    <location>
        <begin position="66"/>
        <end position="94"/>
    </location>
</feature>
<comment type="caution">
    <text evidence="2">The sequence shown here is derived from an EMBL/GenBank/DDBJ whole genome shotgun (WGS) entry which is preliminary data.</text>
</comment>
<feature type="compositionally biased region" description="Polar residues" evidence="1">
    <location>
        <begin position="70"/>
        <end position="79"/>
    </location>
</feature>
<name>A0A7Y0AMJ0_9FLAO</name>
<evidence type="ECO:0000256" key="1">
    <source>
        <dbReference type="SAM" id="MobiDB-lite"/>
    </source>
</evidence>
<sequence length="94" mass="10042">MKTKLIILGATVSVLFSCTNDRSEDEAVTATPQAKVIELKKLKTNKDNNGSTAKIGDSTIVIPHKIESNPDGNGISNPTDPGEVVDPTKPDKPW</sequence>
<evidence type="ECO:0000313" key="2">
    <source>
        <dbReference type="EMBL" id="NML69977.1"/>
    </source>
</evidence>
<keyword evidence="3" id="KW-1185">Reference proteome</keyword>
<dbReference type="Proteomes" id="UP000544054">
    <property type="component" value="Unassembled WGS sequence"/>
</dbReference>
<protein>
    <recommendedName>
        <fullName evidence="4">Lipoprotein</fullName>
    </recommendedName>
</protein>
<evidence type="ECO:0000313" key="3">
    <source>
        <dbReference type="Proteomes" id="UP000544054"/>
    </source>
</evidence>